<keyword evidence="2" id="KW-1185">Reference proteome</keyword>
<name>A0ABU4WKS2_9FIRM</name>
<organism evidence="1 2">
    <name type="scientific">Absicoccus intestinalis</name>
    <dbReference type="NCBI Taxonomy" id="2926319"/>
    <lineage>
        <taxon>Bacteria</taxon>
        <taxon>Bacillati</taxon>
        <taxon>Bacillota</taxon>
        <taxon>Erysipelotrichia</taxon>
        <taxon>Erysipelotrichales</taxon>
        <taxon>Erysipelotrichaceae</taxon>
        <taxon>Absicoccus</taxon>
    </lineage>
</organism>
<gene>
    <name evidence="1" type="ORF">MOZ64_04685</name>
</gene>
<reference evidence="1 2" key="1">
    <citation type="submission" date="2022-03" db="EMBL/GenBank/DDBJ databases">
        <title>Novel taxa within the pig intestine.</title>
        <authorList>
            <person name="Wylensek D."/>
            <person name="Bishof K."/>
            <person name="Afrizal A."/>
            <person name="Clavel T."/>
        </authorList>
    </citation>
    <scope>NUCLEOTIDE SEQUENCE [LARGE SCALE GENOMIC DNA]</scope>
    <source>
        <strain evidence="1 2">Cla-KB-P134</strain>
    </source>
</reference>
<proteinExistence type="predicted"/>
<protein>
    <submittedName>
        <fullName evidence="1">Uncharacterized protein</fullName>
    </submittedName>
</protein>
<dbReference type="Proteomes" id="UP001285244">
    <property type="component" value="Unassembled WGS sequence"/>
</dbReference>
<comment type="caution">
    <text evidence="1">The sequence shown here is derived from an EMBL/GenBank/DDBJ whole genome shotgun (WGS) entry which is preliminary data.</text>
</comment>
<dbReference type="RefSeq" id="WP_320325431.1">
    <property type="nucleotide sequence ID" value="NZ_JALBUS010000005.1"/>
</dbReference>
<sequence length="68" mass="7950">MNFKKLKIKEFDNVEKYAWIINLKLREQDDVSESKIIGTAYLAYLAKKEAIVTTNELIDFVNQKLPES</sequence>
<evidence type="ECO:0000313" key="1">
    <source>
        <dbReference type="EMBL" id="MDX8417137.1"/>
    </source>
</evidence>
<evidence type="ECO:0000313" key="2">
    <source>
        <dbReference type="Proteomes" id="UP001285244"/>
    </source>
</evidence>
<accession>A0ABU4WKS2</accession>
<dbReference type="EMBL" id="JALBUS010000005">
    <property type="protein sequence ID" value="MDX8417137.1"/>
    <property type="molecule type" value="Genomic_DNA"/>
</dbReference>